<feature type="compositionally biased region" description="Basic residues" evidence="1">
    <location>
        <begin position="728"/>
        <end position="738"/>
    </location>
</feature>
<feature type="transmembrane region" description="Helical" evidence="2">
    <location>
        <begin position="346"/>
        <end position="369"/>
    </location>
</feature>
<dbReference type="Proteomes" id="UP001141806">
    <property type="component" value="Unassembled WGS sequence"/>
</dbReference>
<dbReference type="AlphaFoldDB" id="A0A9Q0KD64"/>
<dbReference type="Pfam" id="PF00226">
    <property type="entry name" value="DnaJ"/>
    <property type="match status" value="1"/>
</dbReference>
<feature type="compositionally biased region" description="Polar residues" evidence="1">
    <location>
        <begin position="381"/>
        <end position="393"/>
    </location>
</feature>
<dbReference type="PROSITE" id="PS00636">
    <property type="entry name" value="DNAJ_1"/>
    <property type="match status" value="1"/>
</dbReference>
<evidence type="ECO:0000259" key="3">
    <source>
        <dbReference type="PROSITE" id="PS50076"/>
    </source>
</evidence>
<feature type="transmembrane region" description="Helical" evidence="2">
    <location>
        <begin position="217"/>
        <end position="237"/>
    </location>
</feature>
<feature type="compositionally biased region" description="Basic and acidic residues" evidence="1">
    <location>
        <begin position="120"/>
        <end position="130"/>
    </location>
</feature>
<gene>
    <name evidence="4" type="ORF">NE237_014958</name>
</gene>
<comment type="caution">
    <text evidence="4">The sequence shown here is derived from an EMBL/GenBank/DDBJ whole genome shotgun (WGS) entry which is preliminary data.</text>
</comment>
<dbReference type="EMBL" id="JAMYWD010000006">
    <property type="protein sequence ID" value="KAJ4968257.1"/>
    <property type="molecule type" value="Genomic_DNA"/>
</dbReference>
<dbReference type="InterPro" id="IPR001623">
    <property type="entry name" value="DnaJ_domain"/>
</dbReference>
<feature type="region of interest" description="Disordered" evidence="1">
    <location>
        <begin position="1"/>
        <end position="130"/>
    </location>
</feature>
<dbReference type="PANTHER" id="PTHR45270:SF4">
    <property type="entry name" value="CHAPERONE DNAJ-DOMAIN SUPERFAMILY PROTEIN"/>
    <property type="match status" value="1"/>
</dbReference>
<accession>A0A9Q0KD64</accession>
<feature type="compositionally biased region" description="Polar residues" evidence="1">
    <location>
        <begin position="94"/>
        <end position="104"/>
    </location>
</feature>
<feature type="region of interest" description="Disordered" evidence="1">
    <location>
        <begin position="381"/>
        <end position="428"/>
    </location>
</feature>
<keyword evidence="2" id="KW-0812">Transmembrane</keyword>
<feature type="transmembrane region" description="Helical" evidence="2">
    <location>
        <begin position="302"/>
        <end position="326"/>
    </location>
</feature>
<evidence type="ECO:0000256" key="1">
    <source>
        <dbReference type="SAM" id="MobiDB-lite"/>
    </source>
</evidence>
<reference evidence="4" key="1">
    <citation type="journal article" date="2023" name="Plant J.">
        <title>The genome of the king protea, Protea cynaroides.</title>
        <authorList>
            <person name="Chang J."/>
            <person name="Duong T.A."/>
            <person name="Schoeman C."/>
            <person name="Ma X."/>
            <person name="Roodt D."/>
            <person name="Barker N."/>
            <person name="Li Z."/>
            <person name="Van de Peer Y."/>
            <person name="Mizrachi E."/>
        </authorList>
    </citation>
    <scope>NUCLEOTIDE SEQUENCE</scope>
    <source>
        <tissue evidence="4">Young leaves</tissue>
    </source>
</reference>
<sequence length="738" mass="81943">MARKRNGLDRNSLNHKIKVPESVGVTMSEKKEKVKSRHGKVADGEEPTNGKQPGSPSVHIATQTDHTGDDEKNDQSSWNFSCKEKPVMDGIPDSTHSVPASCNSRDPGGHASASNASGSRGDRRSSHGRNDRLSKLKTSLGCLLRVLPTKDSMEGSVLSDTVIWKSLEASALSIFNTATGWIERQKPLFFIIITTIFDACGYAQLKFKEAYPIVWRWLVQIGKLMLLISMIWLDCSLRGLDSLLRLGTTSFFAVIWCSILSLVAMIGIFKFLIVMAIAALVGVFVGFTLAILFVVISASVLLWLYGSFWTTGIVILLGGVAFTLSYERVALVITTLYSIYCAKTSVGWLGLLLGLNLSFISSDILVYFLKNNMDKRARSYRNTEQMSGMQGQPYSYDEAVHPSSSESASMRSTDRSAGEASTSRVDTELTSEDEVVRLLNCTDHYSALGFSRYENIDVSILKREYRKKAILVHPDKNMGNEKAAEAFKKLQNAYEVLLDSLKRKAYDDELRREEILDCLRRFQSASQRNGRHGLFSSRFTHPADGDDPQGDSRRIACKKCGNFHIWVHTCKSKARARWCQDCKDFHQAKDGDGWVEQSFQPFLFGLLQKVDAPSAYVCVESRIYDATEWFICQGMQCPANTHKPSFHVNTSIISKHSNAKQTGSGQKGGGMPSFNMEENLTEEEFFEWLQNAMQSGMFEAAGGSSSTGSPTSQTGNYSKSGASGSGNSKRKKKGRKQW</sequence>
<feature type="domain" description="J" evidence="3">
    <location>
        <begin position="443"/>
        <end position="510"/>
    </location>
</feature>
<keyword evidence="2" id="KW-0472">Membrane</keyword>
<protein>
    <recommendedName>
        <fullName evidence="3">J domain-containing protein</fullName>
    </recommendedName>
</protein>
<dbReference type="Pfam" id="PF14901">
    <property type="entry name" value="Jiv90"/>
    <property type="match status" value="1"/>
</dbReference>
<keyword evidence="5" id="KW-1185">Reference proteome</keyword>
<feature type="compositionally biased region" description="Polar residues" evidence="1">
    <location>
        <begin position="49"/>
        <end position="65"/>
    </location>
</feature>
<dbReference type="SUPFAM" id="SSF46565">
    <property type="entry name" value="Chaperone J-domain"/>
    <property type="match status" value="1"/>
</dbReference>
<dbReference type="OrthoDB" id="1507364at2759"/>
<dbReference type="PROSITE" id="PS50076">
    <property type="entry name" value="DNAJ_2"/>
    <property type="match status" value="1"/>
</dbReference>
<dbReference type="PANTHER" id="PTHR45270">
    <property type="entry name" value="OS03G0832900 PROTEIN"/>
    <property type="match status" value="1"/>
</dbReference>
<evidence type="ECO:0000313" key="4">
    <source>
        <dbReference type="EMBL" id="KAJ4968257.1"/>
    </source>
</evidence>
<feature type="compositionally biased region" description="Low complexity" evidence="1">
    <location>
        <begin position="109"/>
        <end position="119"/>
    </location>
</feature>
<feature type="compositionally biased region" description="Polar residues" evidence="1">
    <location>
        <begin position="402"/>
        <end position="411"/>
    </location>
</feature>
<evidence type="ECO:0000256" key="2">
    <source>
        <dbReference type="SAM" id="Phobius"/>
    </source>
</evidence>
<feature type="transmembrane region" description="Helical" evidence="2">
    <location>
        <begin position="249"/>
        <end position="269"/>
    </location>
</feature>
<feature type="region of interest" description="Disordered" evidence="1">
    <location>
        <begin position="699"/>
        <end position="738"/>
    </location>
</feature>
<organism evidence="4 5">
    <name type="scientific">Protea cynaroides</name>
    <dbReference type="NCBI Taxonomy" id="273540"/>
    <lineage>
        <taxon>Eukaryota</taxon>
        <taxon>Viridiplantae</taxon>
        <taxon>Streptophyta</taxon>
        <taxon>Embryophyta</taxon>
        <taxon>Tracheophyta</taxon>
        <taxon>Spermatophyta</taxon>
        <taxon>Magnoliopsida</taxon>
        <taxon>Proteales</taxon>
        <taxon>Proteaceae</taxon>
        <taxon>Protea</taxon>
    </lineage>
</organism>
<keyword evidence="2" id="KW-1133">Transmembrane helix</keyword>
<dbReference type="InterPro" id="IPR032843">
    <property type="entry name" value="Jiv"/>
</dbReference>
<dbReference type="InterPro" id="IPR018253">
    <property type="entry name" value="DnaJ_domain_CS"/>
</dbReference>
<name>A0A9Q0KD64_9MAGN</name>
<feature type="transmembrane region" description="Helical" evidence="2">
    <location>
        <begin position="275"/>
        <end position="295"/>
    </location>
</feature>
<evidence type="ECO:0000313" key="5">
    <source>
        <dbReference type="Proteomes" id="UP001141806"/>
    </source>
</evidence>
<dbReference type="InterPro" id="IPR036869">
    <property type="entry name" value="J_dom_sf"/>
</dbReference>
<dbReference type="Gene3D" id="1.10.287.110">
    <property type="entry name" value="DnaJ domain"/>
    <property type="match status" value="1"/>
</dbReference>
<dbReference type="SMART" id="SM00271">
    <property type="entry name" value="DnaJ"/>
    <property type="match status" value="1"/>
</dbReference>
<dbReference type="CDD" id="cd06257">
    <property type="entry name" value="DnaJ"/>
    <property type="match status" value="1"/>
</dbReference>
<proteinExistence type="predicted"/>
<feature type="compositionally biased region" description="Low complexity" evidence="1">
    <location>
        <begin position="702"/>
        <end position="727"/>
    </location>
</feature>